<dbReference type="EMBL" id="JAHZSS010000019">
    <property type="protein sequence ID" value="MBW8192153.1"/>
    <property type="molecule type" value="Genomic_DNA"/>
</dbReference>
<dbReference type="SUPFAM" id="SSF50692">
    <property type="entry name" value="ADC-like"/>
    <property type="match status" value="1"/>
</dbReference>
<dbReference type="Gene3D" id="1.10.10.1100">
    <property type="entry name" value="BFD-like [2Fe-2S]-binding domain"/>
    <property type="match status" value="1"/>
</dbReference>
<evidence type="ECO:0000256" key="6">
    <source>
        <dbReference type="ARBA" id="ARBA00022723"/>
    </source>
</evidence>
<dbReference type="InterPro" id="IPR006656">
    <property type="entry name" value="Mopterin_OxRdtase"/>
</dbReference>
<dbReference type="Gene3D" id="2.40.40.20">
    <property type="match status" value="1"/>
</dbReference>
<evidence type="ECO:0000313" key="13">
    <source>
        <dbReference type="Proteomes" id="UP001166251"/>
    </source>
</evidence>
<dbReference type="InterPro" id="IPR050123">
    <property type="entry name" value="Prok_molybdopt-oxidoreductase"/>
</dbReference>
<evidence type="ECO:0000256" key="7">
    <source>
        <dbReference type="ARBA" id="ARBA00023002"/>
    </source>
</evidence>
<dbReference type="PANTHER" id="PTHR43105:SF9">
    <property type="entry name" value="NADPH-FE(3+) OXIDOREDUCTASE SUBUNIT ALPHA"/>
    <property type="match status" value="1"/>
</dbReference>
<dbReference type="InterPro" id="IPR009010">
    <property type="entry name" value="Asp_de-COase-like_dom_sf"/>
</dbReference>
<feature type="domain" description="4Fe-4S Mo/W bis-MGD-type" evidence="11">
    <location>
        <begin position="7"/>
        <end position="64"/>
    </location>
</feature>
<evidence type="ECO:0000256" key="3">
    <source>
        <dbReference type="ARBA" id="ARBA00008747"/>
    </source>
</evidence>
<keyword evidence="6" id="KW-0479">Metal-binding</keyword>
<dbReference type="Pfam" id="PF00384">
    <property type="entry name" value="Molybdopterin"/>
    <property type="match status" value="1"/>
</dbReference>
<keyword evidence="7" id="KW-0560">Oxidoreductase</keyword>
<dbReference type="Proteomes" id="UP001166251">
    <property type="component" value="Unassembled WGS sequence"/>
</dbReference>
<dbReference type="SUPFAM" id="SSF53706">
    <property type="entry name" value="Formate dehydrogenase/DMSO reductase, domains 1-3"/>
    <property type="match status" value="1"/>
</dbReference>
<comment type="cofactor">
    <cofactor evidence="1">
        <name>Mo-bis(molybdopterin guanine dinucleotide)</name>
        <dbReference type="ChEBI" id="CHEBI:60539"/>
    </cofactor>
</comment>
<evidence type="ECO:0000256" key="8">
    <source>
        <dbReference type="ARBA" id="ARBA00023004"/>
    </source>
</evidence>
<dbReference type="InterPro" id="IPR006963">
    <property type="entry name" value="Mopterin_OxRdtase_4Fe-4S_dom"/>
</dbReference>
<evidence type="ECO:0000259" key="11">
    <source>
        <dbReference type="PROSITE" id="PS51669"/>
    </source>
</evidence>
<comment type="caution">
    <text evidence="12">The sequence shown here is derived from an EMBL/GenBank/DDBJ whole genome shotgun (WGS) entry which is preliminary data.</text>
</comment>
<dbReference type="InterPro" id="IPR041957">
    <property type="entry name" value="CT_Nitrate-R-NapA-like"/>
</dbReference>
<dbReference type="Gene3D" id="3.40.228.10">
    <property type="entry name" value="Dimethylsulfoxide Reductase, domain 2"/>
    <property type="match status" value="1"/>
</dbReference>
<organism evidence="12 13">
    <name type="scientific">Neiella holothuriorum</name>
    <dbReference type="NCBI Taxonomy" id="2870530"/>
    <lineage>
        <taxon>Bacteria</taxon>
        <taxon>Pseudomonadati</taxon>
        <taxon>Pseudomonadota</taxon>
        <taxon>Gammaproteobacteria</taxon>
        <taxon>Alteromonadales</taxon>
        <taxon>Echinimonadaceae</taxon>
        <taxon>Neiella</taxon>
    </lineage>
</organism>
<dbReference type="InterPro" id="IPR006657">
    <property type="entry name" value="MoPterin_dinucl-bd_dom"/>
</dbReference>
<dbReference type="SMART" id="SM00926">
    <property type="entry name" value="Molybdop_Fe4S4"/>
    <property type="match status" value="1"/>
</dbReference>
<keyword evidence="5" id="KW-0500">Molybdenum</keyword>
<dbReference type="RefSeq" id="WP_220104779.1">
    <property type="nucleotide sequence ID" value="NZ_JAHZSS010000019.1"/>
</dbReference>
<dbReference type="Pfam" id="PF04324">
    <property type="entry name" value="Fer2_BFD"/>
    <property type="match status" value="1"/>
</dbReference>
<evidence type="ECO:0000256" key="10">
    <source>
        <dbReference type="ARBA" id="ARBA00023063"/>
    </source>
</evidence>
<comment type="cofactor">
    <cofactor evidence="2">
        <name>[4Fe-4S] cluster</name>
        <dbReference type="ChEBI" id="CHEBI:49883"/>
    </cofactor>
</comment>
<proteinExistence type="inferred from homology"/>
<evidence type="ECO:0000256" key="1">
    <source>
        <dbReference type="ARBA" id="ARBA00001942"/>
    </source>
</evidence>
<dbReference type="Gene3D" id="2.20.25.90">
    <property type="entry name" value="ADC-like domains"/>
    <property type="match status" value="1"/>
</dbReference>
<dbReference type="CDD" id="cd02754">
    <property type="entry name" value="MopB_Nitrate-R-NapA-like"/>
    <property type="match status" value="1"/>
</dbReference>
<dbReference type="Pfam" id="PF04879">
    <property type="entry name" value="Molybdop_Fe4S4"/>
    <property type="match status" value="1"/>
</dbReference>
<dbReference type="CDD" id="cd02791">
    <property type="entry name" value="MopB_CT_Nitrate-R-NapA-like"/>
    <property type="match status" value="1"/>
</dbReference>
<evidence type="ECO:0000256" key="2">
    <source>
        <dbReference type="ARBA" id="ARBA00001966"/>
    </source>
</evidence>
<name>A0ABS7EIH6_9GAMM</name>
<dbReference type="InterPro" id="IPR041854">
    <property type="entry name" value="BFD-like_2Fe2S-bd_dom_sf"/>
</dbReference>
<sequence>MTDLQATNTIKTTCAYCGVGCGIEAKVNPLTRDVSVTGDKAHPANFGRVCSKGSSLGETIDLSSRLLHPFIGDEQVHWDQALDEVATRFSQIIAEHGPDAVAFYGSGQLLTEDYYVANKLMKGFIGSGNIDTNSRLCMSSAVSGHKRAFGTDTVPNCFEDLELADLVVITGSNMAWCHPVSYQRIRAAKSNNPNMKVVVIDPRRTDTCDIADLHLPIAAGSDVALFNGLLNYLVEGQYIDHEFVESHTEGFAEAVAASQADGAALAAIASETRLSERDLATFYSWFAETDKTVTAYSQGVNQSSSGVDKVNAIINCHLATGRIGKPGSGPLSMTGQPNAMGGREVGGLATTLAAHLEFNIDGDRDRVGRFWNTTTLAQGPGLPAVDLFDAIADGKVKAVWIMATNPVVSLPNADKVKKALQQCPFVVVSDCVAQTDTMALAHVKLPAQGWSEKDGMVTNTERRISHQRALLPAAGEAKPDWWILSRVGQRLGFEEAFNYQHQVEVFREHAALSGFENTQAQRLRDFDISALADISLADYNNFEPTQWPINAAYPNGKTRFFCDGQFYTPSRKGQFLALRAKPPENPTCADYPLVLNTGRLRDQWHTMTRTALAPRLNQHKPEPFVEVHPIDAKQYGLTDGSLAELSSKWGKMYARVNITDKQQPGDIFVPMHWTEQLASAGRMGSLVNPVVDPISAQPESKHTPVAITAYQAQWHGFVLSRQTLTNSTIDYQVKVPCQGYLRYELADVSADRPNINWAKQWLSETYPNLNWQYVDDPQHGVLRVAGYQANVLMCVMCIAPGPQTSVLPERNFLSSLFAKPSLSEVERLALLSGLPTAGAEDTGAQVCACFNVGEKTIRKAITDNALTTYQEVGKCCKAGTNCGSCVPEIKTILASIAEPQPA</sequence>
<dbReference type="PANTHER" id="PTHR43105">
    <property type="entry name" value="RESPIRATORY NITRATE REDUCTASE"/>
    <property type="match status" value="1"/>
</dbReference>
<reference evidence="12" key="1">
    <citation type="submission" date="2021-07" db="EMBL/GenBank/DDBJ databases">
        <title>Neiella marina sp. nov., isolated from the intestinal content of sea cucumber Apostichopus japonicus.</title>
        <authorList>
            <person name="Bai X."/>
        </authorList>
    </citation>
    <scope>NUCLEOTIDE SEQUENCE</scope>
    <source>
        <strain evidence="12">126</strain>
    </source>
</reference>
<keyword evidence="4" id="KW-0004">4Fe-4S</keyword>
<keyword evidence="13" id="KW-1185">Reference proteome</keyword>
<dbReference type="PROSITE" id="PS51669">
    <property type="entry name" value="4FE4S_MOW_BIS_MGD"/>
    <property type="match status" value="1"/>
</dbReference>
<protein>
    <submittedName>
        <fullName evidence="12">Nitrate reductase</fullName>
    </submittedName>
</protein>
<evidence type="ECO:0000256" key="4">
    <source>
        <dbReference type="ARBA" id="ARBA00022485"/>
    </source>
</evidence>
<gene>
    <name evidence="12" type="ORF">K0504_14045</name>
</gene>
<evidence type="ECO:0000256" key="5">
    <source>
        <dbReference type="ARBA" id="ARBA00022505"/>
    </source>
</evidence>
<evidence type="ECO:0000256" key="9">
    <source>
        <dbReference type="ARBA" id="ARBA00023014"/>
    </source>
</evidence>
<dbReference type="Pfam" id="PF01568">
    <property type="entry name" value="Molydop_binding"/>
    <property type="match status" value="1"/>
</dbReference>
<dbReference type="InterPro" id="IPR007419">
    <property type="entry name" value="BFD-like_2Fe2S-bd_dom"/>
</dbReference>
<evidence type="ECO:0000313" key="12">
    <source>
        <dbReference type="EMBL" id="MBW8192153.1"/>
    </source>
</evidence>
<comment type="similarity">
    <text evidence="3">Belongs to the prokaryotic molybdopterin-containing oxidoreductase family. NasA/NapA/NarB subfamily.</text>
</comment>
<keyword evidence="10" id="KW-0534">Nitrate assimilation</keyword>
<dbReference type="Gene3D" id="3.40.50.740">
    <property type="match status" value="1"/>
</dbReference>
<accession>A0ABS7EIH6</accession>
<keyword evidence="8" id="KW-0408">Iron</keyword>
<keyword evidence="9" id="KW-0411">Iron-sulfur</keyword>